<dbReference type="GO" id="GO:0003677">
    <property type="term" value="F:DNA binding"/>
    <property type="evidence" value="ECO:0007669"/>
    <property type="project" value="UniProtKB-UniRule"/>
</dbReference>
<dbReference type="AlphaFoldDB" id="A0A3N1HMI1"/>
<dbReference type="GO" id="GO:0051301">
    <property type="term" value="P:cell division"/>
    <property type="evidence" value="ECO:0007669"/>
    <property type="project" value="UniProtKB-KW"/>
</dbReference>
<proteinExistence type="inferred from homology"/>
<keyword evidence="4 9" id="KW-0159">Chromosome partition</keyword>
<dbReference type="EMBL" id="RJKN01000003">
    <property type="protein sequence ID" value="ROP43737.1"/>
    <property type="molecule type" value="Genomic_DNA"/>
</dbReference>
<name>A0A3N1HMI1_9ACTN</name>
<feature type="region of interest" description="Disordered" evidence="10">
    <location>
        <begin position="1"/>
        <end position="22"/>
    </location>
</feature>
<dbReference type="GO" id="GO:0007059">
    <property type="term" value="P:chromosome segregation"/>
    <property type="evidence" value="ECO:0007669"/>
    <property type="project" value="UniProtKB-UniRule"/>
</dbReference>
<dbReference type="Proteomes" id="UP000276232">
    <property type="component" value="Unassembled WGS sequence"/>
</dbReference>
<comment type="subunit">
    <text evidence="9">Forms a cyclic heterotetrameric complex composed of two molecules of XerC and two molecules of XerD.</text>
</comment>
<dbReference type="InterPro" id="IPR050090">
    <property type="entry name" value="Tyrosine_recombinase_XerCD"/>
</dbReference>
<comment type="function">
    <text evidence="9">Site-specific tyrosine recombinase, which acts by catalyzing the cutting and rejoining of the recombining DNA molecules. The XerC-XerD complex is essential to convert dimers of the bacterial chromosome into monomers to permit their segregation at cell division. It also contributes to the segregational stability of plasmids.</text>
</comment>
<dbReference type="Gene3D" id="1.10.150.130">
    <property type="match status" value="1"/>
</dbReference>
<dbReference type="PANTHER" id="PTHR30349">
    <property type="entry name" value="PHAGE INTEGRASE-RELATED"/>
    <property type="match status" value="1"/>
</dbReference>
<feature type="active site" evidence="9">
    <location>
        <position position="212"/>
    </location>
</feature>
<organism evidence="13 14">
    <name type="scientific">Pseudokineococcus lusitanus</name>
    <dbReference type="NCBI Taxonomy" id="763993"/>
    <lineage>
        <taxon>Bacteria</taxon>
        <taxon>Bacillati</taxon>
        <taxon>Actinomycetota</taxon>
        <taxon>Actinomycetes</taxon>
        <taxon>Kineosporiales</taxon>
        <taxon>Kineosporiaceae</taxon>
        <taxon>Pseudokineococcus</taxon>
    </lineage>
</organism>
<feature type="active site" evidence="9">
    <location>
        <position position="188"/>
    </location>
</feature>
<evidence type="ECO:0000256" key="1">
    <source>
        <dbReference type="ARBA" id="ARBA00004496"/>
    </source>
</evidence>
<feature type="compositionally biased region" description="Polar residues" evidence="10">
    <location>
        <begin position="10"/>
        <end position="22"/>
    </location>
</feature>
<dbReference type="CDD" id="cd00798">
    <property type="entry name" value="INT_XerDC_C"/>
    <property type="match status" value="1"/>
</dbReference>
<dbReference type="GO" id="GO:0005737">
    <property type="term" value="C:cytoplasm"/>
    <property type="evidence" value="ECO:0007669"/>
    <property type="project" value="UniProtKB-SubCell"/>
</dbReference>
<dbReference type="InterPro" id="IPR013762">
    <property type="entry name" value="Integrase-like_cat_sf"/>
</dbReference>
<evidence type="ECO:0000256" key="8">
    <source>
        <dbReference type="ARBA" id="ARBA00023306"/>
    </source>
</evidence>
<dbReference type="OrthoDB" id="9801717at2"/>
<keyword evidence="6 9" id="KW-0238">DNA-binding</keyword>
<dbReference type="FunCoup" id="A0A3N1HMI1">
    <property type="interactions" value="1"/>
</dbReference>
<evidence type="ECO:0000256" key="10">
    <source>
        <dbReference type="SAM" id="MobiDB-lite"/>
    </source>
</evidence>
<dbReference type="PROSITE" id="PS51898">
    <property type="entry name" value="TYR_RECOMBINASE"/>
    <property type="match status" value="1"/>
</dbReference>
<dbReference type="GO" id="GO:0006313">
    <property type="term" value="P:DNA transposition"/>
    <property type="evidence" value="ECO:0007669"/>
    <property type="project" value="UniProtKB-UniRule"/>
</dbReference>
<evidence type="ECO:0000259" key="12">
    <source>
        <dbReference type="PROSITE" id="PS51900"/>
    </source>
</evidence>
<feature type="domain" description="Tyr recombinase" evidence="11">
    <location>
        <begin position="144"/>
        <end position="333"/>
    </location>
</feature>
<evidence type="ECO:0000256" key="7">
    <source>
        <dbReference type="ARBA" id="ARBA00023172"/>
    </source>
</evidence>
<dbReference type="SUPFAM" id="SSF47823">
    <property type="entry name" value="lambda integrase-like, N-terminal domain"/>
    <property type="match status" value="1"/>
</dbReference>
<keyword evidence="5 9" id="KW-0229">DNA integration</keyword>
<evidence type="ECO:0000256" key="4">
    <source>
        <dbReference type="ARBA" id="ARBA00022829"/>
    </source>
</evidence>
<reference evidence="13 14" key="1">
    <citation type="journal article" date="2015" name="Stand. Genomic Sci.">
        <title>Genomic Encyclopedia of Bacterial and Archaeal Type Strains, Phase III: the genomes of soil and plant-associated and newly described type strains.</title>
        <authorList>
            <person name="Whitman W.B."/>
            <person name="Woyke T."/>
            <person name="Klenk H.P."/>
            <person name="Zhou Y."/>
            <person name="Lilburn T.G."/>
            <person name="Beck B.J."/>
            <person name="De Vos P."/>
            <person name="Vandamme P."/>
            <person name="Eisen J.A."/>
            <person name="Garrity G."/>
            <person name="Hugenholtz P."/>
            <person name="Kyrpides N.C."/>
        </authorList>
    </citation>
    <scope>NUCLEOTIDE SEQUENCE [LARGE SCALE GENOMIC DNA]</scope>
    <source>
        <strain evidence="13 14">CECT 7306</strain>
    </source>
</reference>
<keyword evidence="2 9" id="KW-0963">Cytoplasm</keyword>
<dbReference type="InterPro" id="IPR011010">
    <property type="entry name" value="DNA_brk_join_enz"/>
</dbReference>
<evidence type="ECO:0000313" key="14">
    <source>
        <dbReference type="Proteomes" id="UP000276232"/>
    </source>
</evidence>
<evidence type="ECO:0000259" key="11">
    <source>
        <dbReference type="PROSITE" id="PS51898"/>
    </source>
</evidence>
<dbReference type="InterPro" id="IPR010998">
    <property type="entry name" value="Integrase_recombinase_N"/>
</dbReference>
<dbReference type="InterPro" id="IPR002104">
    <property type="entry name" value="Integrase_catalytic"/>
</dbReference>
<keyword evidence="8 9" id="KW-0131">Cell cycle</keyword>
<keyword evidence="3 9" id="KW-0132">Cell division</keyword>
<comment type="caution">
    <text evidence="13">The sequence shown here is derived from an EMBL/GenBank/DDBJ whole genome shotgun (WGS) entry which is preliminary data.</text>
</comment>
<keyword evidence="14" id="KW-1185">Reference proteome</keyword>
<dbReference type="PROSITE" id="PS51900">
    <property type="entry name" value="CB"/>
    <property type="match status" value="1"/>
</dbReference>
<feature type="active site" description="O-(3'-phospho-DNA)-tyrosine intermediate" evidence="9">
    <location>
        <position position="320"/>
    </location>
</feature>
<sequence length="339" mass="35594">MGDGGAVGEPTQTAVRADPSSSVLPVEDERLLERFAEHLTHERGRSAHTVRAYLGDVRSLLGAVAAAGGGEERGSLARGLDLAGLRAWLASDVTTGGRAARVPARSTTARRAASARTFTAWLLRTGEVAVDPALRLRSPRRPASLPAVLSAAGAADVLTTAARAAEGGDPAALRDVAALELLYATGIRVGELVGLDVDDVDRHRLTVRVLGKGAKERVVPYGRPAQDALDAWLARGRPALAVDGSGPALLLGARGGRWDQRSARRVVGRTAATSGNNVSREVTPHTLRHSTATHLLDGGADLRTVQELLGHASLSTTQLYTHVSVERLRSGYHQAHPRA</sequence>
<accession>A0A3N1HMI1</accession>
<feature type="domain" description="Core-binding (CB)" evidence="12">
    <location>
        <begin position="26"/>
        <end position="123"/>
    </location>
</feature>
<dbReference type="InterPro" id="IPR023009">
    <property type="entry name" value="Tyrosine_recombinase_XerC/XerD"/>
</dbReference>
<feature type="active site" evidence="9">
    <location>
        <position position="288"/>
    </location>
</feature>
<dbReference type="SUPFAM" id="SSF56349">
    <property type="entry name" value="DNA breaking-rejoining enzymes"/>
    <property type="match status" value="1"/>
</dbReference>
<evidence type="ECO:0000313" key="13">
    <source>
        <dbReference type="EMBL" id="ROP43737.1"/>
    </source>
</evidence>
<gene>
    <name evidence="9" type="primary">xerC</name>
    <name evidence="13" type="ORF">EDC03_1331</name>
</gene>
<evidence type="ECO:0000256" key="3">
    <source>
        <dbReference type="ARBA" id="ARBA00022618"/>
    </source>
</evidence>
<comment type="similarity">
    <text evidence="9">Belongs to the 'phage' integrase family. XerC subfamily.</text>
</comment>
<evidence type="ECO:0000256" key="9">
    <source>
        <dbReference type="HAMAP-Rule" id="MF_01808"/>
    </source>
</evidence>
<evidence type="ECO:0000256" key="2">
    <source>
        <dbReference type="ARBA" id="ARBA00022490"/>
    </source>
</evidence>
<comment type="subcellular location">
    <subcellularLocation>
        <location evidence="1 9">Cytoplasm</location>
    </subcellularLocation>
</comment>
<dbReference type="InterPro" id="IPR044068">
    <property type="entry name" value="CB"/>
</dbReference>
<keyword evidence="7 9" id="KW-0233">DNA recombination</keyword>
<dbReference type="GO" id="GO:0009037">
    <property type="term" value="F:tyrosine-based site-specific recombinase activity"/>
    <property type="evidence" value="ECO:0007669"/>
    <property type="project" value="UniProtKB-UniRule"/>
</dbReference>
<dbReference type="Gene3D" id="1.10.443.10">
    <property type="entry name" value="Intergrase catalytic core"/>
    <property type="match status" value="1"/>
</dbReference>
<feature type="active site" evidence="9">
    <location>
        <position position="311"/>
    </location>
</feature>
<evidence type="ECO:0000256" key="5">
    <source>
        <dbReference type="ARBA" id="ARBA00022908"/>
    </source>
</evidence>
<protein>
    <recommendedName>
        <fullName evidence="9">Tyrosine recombinase XerC</fullName>
    </recommendedName>
</protein>
<dbReference type="InterPro" id="IPR004107">
    <property type="entry name" value="Integrase_SAM-like_N"/>
</dbReference>
<dbReference type="Pfam" id="PF00589">
    <property type="entry name" value="Phage_integrase"/>
    <property type="match status" value="1"/>
</dbReference>
<dbReference type="PANTHER" id="PTHR30349:SF77">
    <property type="entry name" value="TYROSINE RECOMBINASE XERC"/>
    <property type="match status" value="1"/>
</dbReference>
<feature type="active site" evidence="9">
    <location>
        <position position="285"/>
    </location>
</feature>
<dbReference type="Pfam" id="PF02899">
    <property type="entry name" value="Phage_int_SAM_1"/>
    <property type="match status" value="1"/>
</dbReference>
<evidence type="ECO:0000256" key="6">
    <source>
        <dbReference type="ARBA" id="ARBA00023125"/>
    </source>
</evidence>
<dbReference type="HAMAP" id="MF_01808">
    <property type="entry name" value="Recomb_XerC_XerD"/>
    <property type="match status" value="1"/>
</dbReference>
<dbReference type="InParanoid" id="A0A3N1HMI1"/>